<dbReference type="FunFam" id="2.130.10.10:FF:000102">
    <property type="entry name" value="Actin-interacting protein 1"/>
    <property type="match status" value="1"/>
</dbReference>
<dbReference type="OMA" id="GSIDTCV"/>
<dbReference type="EMBL" id="JWZT01002340">
    <property type="protein sequence ID" value="KII69623.1"/>
    <property type="molecule type" value="Genomic_DNA"/>
</dbReference>
<dbReference type="PROSITE" id="PS50082">
    <property type="entry name" value="WD_REPEATS_2"/>
    <property type="match status" value="4"/>
</dbReference>
<dbReference type="InterPro" id="IPR020472">
    <property type="entry name" value="WD40_PAC1"/>
</dbReference>
<dbReference type="InterPro" id="IPR011047">
    <property type="entry name" value="Quinoprotein_ADH-like_sf"/>
</dbReference>
<dbReference type="SUPFAM" id="SSF50998">
    <property type="entry name" value="Quinoprotein alcohol dehydrogenase-like"/>
    <property type="match status" value="1"/>
</dbReference>
<dbReference type="GO" id="GO:0040011">
    <property type="term" value="P:locomotion"/>
    <property type="evidence" value="ECO:0007669"/>
    <property type="project" value="TreeGrafter"/>
</dbReference>
<dbReference type="InterPro" id="IPR019775">
    <property type="entry name" value="WD40_repeat_CS"/>
</dbReference>
<keyword evidence="2" id="KW-0677">Repeat</keyword>
<dbReference type="GO" id="GO:0030042">
    <property type="term" value="P:actin filament depolymerization"/>
    <property type="evidence" value="ECO:0007669"/>
    <property type="project" value="TreeGrafter"/>
</dbReference>
<evidence type="ECO:0000256" key="3">
    <source>
        <dbReference type="ARBA" id="ARBA00038366"/>
    </source>
</evidence>
<evidence type="ECO:0000313" key="5">
    <source>
        <dbReference type="EMBL" id="KII69623.1"/>
    </source>
</evidence>
<dbReference type="AlphaFoldDB" id="A0A0C2JJR3"/>
<dbReference type="GO" id="GO:0030864">
    <property type="term" value="C:cortical actin cytoskeleton"/>
    <property type="evidence" value="ECO:0007669"/>
    <property type="project" value="TreeGrafter"/>
</dbReference>
<evidence type="ECO:0000256" key="4">
    <source>
        <dbReference type="PROSITE-ProRule" id="PRU00221"/>
    </source>
</evidence>
<comment type="caution">
    <text evidence="5">The sequence shown here is derived from an EMBL/GenBank/DDBJ whole genome shotgun (WGS) entry which is preliminary data.</text>
</comment>
<feature type="repeat" description="WD" evidence="4">
    <location>
        <begin position="150"/>
        <end position="191"/>
    </location>
</feature>
<feature type="repeat" description="WD" evidence="4">
    <location>
        <begin position="198"/>
        <end position="239"/>
    </location>
</feature>
<dbReference type="PRINTS" id="PR00320">
    <property type="entry name" value="GPROTEINBRPT"/>
</dbReference>
<dbReference type="SUPFAM" id="SSF50978">
    <property type="entry name" value="WD40 repeat-like"/>
    <property type="match status" value="1"/>
</dbReference>
<gene>
    <name evidence="5" type="ORF">RF11_10210</name>
</gene>
<proteinExistence type="inferred from homology"/>
<evidence type="ECO:0000313" key="6">
    <source>
        <dbReference type="Proteomes" id="UP000031668"/>
    </source>
</evidence>
<comment type="similarity">
    <text evidence="3">Belongs to the WD repeat AIP1 family.</text>
</comment>
<dbReference type="CDD" id="cd00200">
    <property type="entry name" value="WD40"/>
    <property type="match status" value="1"/>
</dbReference>
<dbReference type="Gene3D" id="2.130.10.10">
    <property type="entry name" value="YVTN repeat-like/Quinoprotein amine dehydrogenase"/>
    <property type="match status" value="2"/>
</dbReference>
<dbReference type="Pfam" id="PF00400">
    <property type="entry name" value="WD40"/>
    <property type="match status" value="5"/>
</dbReference>
<dbReference type="PROSITE" id="PS50294">
    <property type="entry name" value="WD_REPEATS_REGION"/>
    <property type="match status" value="4"/>
</dbReference>
<dbReference type="PANTHER" id="PTHR19856">
    <property type="entry name" value="WD-REPEATCONTAINING PROTEIN WDR1"/>
    <property type="match status" value="1"/>
</dbReference>
<dbReference type="InterPro" id="IPR015943">
    <property type="entry name" value="WD40/YVTN_repeat-like_dom_sf"/>
</dbReference>
<reference evidence="5 6" key="1">
    <citation type="journal article" date="2014" name="Genome Biol. Evol.">
        <title>The genome of the myxosporean Thelohanellus kitauei shows adaptations to nutrient acquisition within its fish host.</title>
        <authorList>
            <person name="Yang Y."/>
            <person name="Xiong J."/>
            <person name="Zhou Z."/>
            <person name="Huo F."/>
            <person name="Miao W."/>
            <person name="Ran C."/>
            <person name="Liu Y."/>
            <person name="Zhang J."/>
            <person name="Feng J."/>
            <person name="Wang M."/>
            <person name="Wang M."/>
            <person name="Wang L."/>
            <person name="Yao B."/>
        </authorList>
    </citation>
    <scope>NUCLEOTIDE SEQUENCE [LARGE SCALE GENOMIC DNA]</scope>
    <source>
        <strain evidence="5">Wuqing</strain>
    </source>
</reference>
<organism evidence="5 6">
    <name type="scientific">Thelohanellus kitauei</name>
    <name type="common">Myxosporean</name>
    <dbReference type="NCBI Taxonomy" id="669202"/>
    <lineage>
        <taxon>Eukaryota</taxon>
        <taxon>Metazoa</taxon>
        <taxon>Cnidaria</taxon>
        <taxon>Myxozoa</taxon>
        <taxon>Myxosporea</taxon>
        <taxon>Bivalvulida</taxon>
        <taxon>Platysporina</taxon>
        <taxon>Myxobolidae</taxon>
        <taxon>Thelohanellus</taxon>
    </lineage>
</organism>
<sequence length="570" mass="63258">MANSVIIRSLVDPSQAEIVTHHSWKVTAAAYAPSGNYICSGDACGNLKIWDTLNEEHRVKYEYRPLAGDINDIAWTHDGLRLAAVGNGRERFSCVIAWDTGTNVGQIGGHSKSGTTVDVKPNRPFCIITGAEDYKLLHFKGPPFKYDKTLTYHSNFVNCVRYSRDGEYIASAGSDGKIFIFNAKTCERISELVSEGKDKAHEGGVYAISWSPCNKKLLSASGDKTCKIWDVPQSKCETTFIMGQQNLEDQQLGCLWVKDHLISVSLSGRINFLDPEHPDKLIRSYWGHKRGIICSALTKDKKFILTGSYDGTLNIWDVSTGEAQVFKGPQFSAQITAFSVFDDEITAVGVGNVIKFASTSGVTFYEDSLSTESEPLSVESIDSSRSVVGCLKYIYLLKDRKVAQCLPVSYDVLSIAVFDQGTRVAVGATGRTVYFYKVVGDELVAEERKITVGFDIASISVSHSQKKLAISTTSKDVQLYDLETLGLLDKWSPQAVRVNCAVFSEDDEYLATSGVDGSIFIICLKDRLGKLENRHAHRMYNCQKIHWINKNTIVSFGQQDCTIKFWELKF</sequence>
<dbReference type="PANTHER" id="PTHR19856:SF0">
    <property type="entry name" value="WD REPEAT-CONTAINING PROTEIN 1"/>
    <property type="match status" value="1"/>
</dbReference>
<feature type="repeat" description="WD" evidence="4">
    <location>
        <begin position="285"/>
        <end position="326"/>
    </location>
</feature>
<evidence type="ECO:0000256" key="1">
    <source>
        <dbReference type="ARBA" id="ARBA00022574"/>
    </source>
</evidence>
<protein>
    <submittedName>
        <fullName evidence="5">WD repeat-containing protein 1</fullName>
    </submittedName>
</protein>
<feature type="repeat" description="WD" evidence="4">
    <location>
        <begin position="19"/>
        <end position="51"/>
    </location>
</feature>
<dbReference type="Proteomes" id="UP000031668">
    <property type="component" value="Unassembled WGS sequence"/>
</dbReference>
<accession>A0A0C2JJR3</accession>
<dbReference type="SMART" id="SM00320">
    <property type="entry name" value="WD40"/>
    <property type="match status" value="10"/>
</dbReference>
<keyword evidence="1 4" id="KW-0853">WD repeat</keyword>
<dbReference type="InterPro" id="IPR001680">
    <property type="entry name" value="WD40_rpt"/>
</dbReference>
<dbReference type="InterPro" id="IPR036322">
    <property type="entry name" value="WD40_repeat_dom_sf"/>
</dbReference>
<evidence type="ECO:0000256" key="2">
    <source>
        <dbReference type="ARBA" id="ARBA00022737"/>
    </source>
</evidence>
<dbReference type="OrthoDB" id="2306at2759"/>
<dbReference type="PROSITE" id="PS00678">
    <property type="entry name" value="WD_REPEATS_1"/>
    <property type="match status" value="2"/>
</dbReference>
<name>A0A0C2JJR3_THEKT</name>
<keyword evidence="6" id="KW-1185">Reference proteome</keyword>
<dbReference type="GO" id="GO:0051015">
    <property type="term" value="F:actin filament binding"/>
    <property type="evidence" value="ECO:0007669"/>
    <property type="project" value="TreeGrafter"/>
</dbReference>